<evidence type="ECO:0000313" key="8">
    <source>
        <dbReference type="Proteomes" id="UP001497522"/>
    </source>
</evidence>
<feature type="transmembrane region" description="Helical" evidence="6">
    <location>
        <begin position="169"/>
        <end position="188"/>
    </location>
</feature>
<feature type="transmembrane region" description="Helical" evidence="6">
    <location>
        <begin position="322"/>
        <end position="340"/>
    </location>
</feature>
<feature type="transmembrane region" description="Helical" evidence="6">
    <location>
        <begin position="110"/>
        <end position="130"/>
    </location>
</feature>
<evidence type="ECO:0000256" key="4">
    <source>
        <dbReference type="ARBA" id="ARBA00022989"/>
    </source>
</evidence>
<keyword evidence="4 6" id="KW-1133">Transmembrane helix</keyword>
<feature type="transmembrane region" description="Helical" evidence="6">
    <location>
        <begin position="393"/>
        <end position="412"/>
    </location>
</feature>
<feature type="transmembrane region" description="Helical" evidence="6">
    <location>
        <begin position="83"/>
        <end position="103"/>
    </location>
</feature>
<evidence type="ECO:0000256" key="5">
    <source>
        <dbReference type="ARBA" id="ARBA00023136"/>
    </source>
</evidence>
<evidence type="ECO:0000256" key="3">
    <source>
        <dbReference type="ARBA" id="ARBA00022692"/>
    </source>
</evidence>
<feature type="transmembrane region" description="Helical" evidence="6">
    <location>
        <begin position="268"/>
        <end position="289"/>
    </location>
</feature>
<dbReference type="InterPro" id="IPR036259">
    <property type="entry name" value="MFS_trans_sf"/>
</dbReference>
<evidence type="ECO:0000313" key="7">
    <source>
        <dbReference type="EMBL" id="CAK9861006.1"/>
    </source>
</evidence>
<organism evidence="7 8">
    <name type="scientific">Sphagnum jensenii</name>
    <dbReference type="NCBI Taxonomy" id="128206"/>
    <lineage>
        <taxon>Eukaryota</taxon>
        <taxon>Viridiplantae</taxon>
        <taxon>Streptophyta</taxon>
        <taxon>Embryophyta</taxon>
        <taxon>Bryophyta</taxon>
        <taxon>Sphagnophytina</taxon>
        <taxon>Sphagnopsida</taxon>
        <taxon>Sphagnales</taxon>
        <taxon>Sphagnaceae</taxon>
        <taxon>Sphagnum</taxon>
    </lineage>
</organism>
<keyword evidence="2" id="KW-0813">Transport</keyword>
<dbReference type="Gene3D" id="1.20.1250.20">
    <property type="entry name" value="MFS general substrate transporter like domains"/>
    <property type="match status" value="1"/>
</dbReference>
<evidence type="ECO:0000256" key="1">
    <source>
        <dbReference type="ARBA" id="ARBA00004141"/>
    </source>
</evidence>
<dbReference type="SUPFAM" id="SSF103473">
    <property type="entry name" value="MFS general substrate transporter"/>
    <property type="match status" value="1"/>
</dbReference>
<dbReference type="PANTHER" id="PTHR23505">
    <property type="entry name" value="SPINSTER"/>
    <property type="match status" value="1"/>
</dbReference>
<dbReference type="PANTHER" id="PTHR23505:SF79">
    <property type="entry name" value="PROTEIN SPINSTER"/>
    <property type="match status" value="1"/>
</dbReference>
<reference evidence="7" key="1">
    <citation type="submission" date="2024-03" db="EMBL/GenBank/DDBJ databases">
        <authorList>
            <consortium name="ELIXIR-Norway"/>
            <consortium name="Elixir Norway"/>
        </authorList>
    </citation>
    <scope>NUCLEOTIDE SEQUENCE</scope>
</reference>
<protein>
    <submittedName>
        <fullName evidence="7">Uncharacterized protein</fullName>
    </submittedName>
</protein>
<keyword evidence="8" id="KW-1185">Reference proteome</keyword>
<dbReference type="InterPro" id="IPR044770">
    <property type="entry name" value="MFS_spinster-like"/>
</dbReference>
<dbReference type="EMBL" id="OZ023712">
    <property type="protein sequence ID" value="CAK9861006.1"/>
    <property type="molecule type" value="Genomic_DNA"/>
</dbReference>
<evidence type="ECO:0000256" key="6">
    <source>
        <dbReference type="SAM" id="Phobius"/>
    </source>
</evidence>
<gene>
    <name evidence="7" type="ORF">CSSPJE1EN2_LOCUS4001</name>
</gene>
<feature type="transmembrane region" description="Helical" evidence="6">
    <location>
        <begin position="142"/>
        <end position="162"/>
    </location>
</feature>
<keyword evidence="5 6" id="KW-0472">Membrane</keyword>
<name>A0ABP1AEP3_9BRYO</name>
<sequence length="504" mass="56037">MESSLLDDGARRFINEQPRWFTPTRLLILFCLIDMLNYLDQGVIASNGVNGAPAAPGCLEHEACYSGSGIQGDFKLSYFQDGVLSSAFMVGLVFPALCCCMNVHNKFNPFCLIGIGLSVWTFATAGYGFSFDFWSITTFHKLVGVGEASFISLAAPFIIDVAPPAQSSAWLALFYMFIPVEIALGYVFGGVVGGSLGWHSAFWIESLLMLPFAIFGLCQNEFISKGGLEVLQALAAEGYITYKFVLVAYAYWGPKAGQAIYNMENADLVFGMVTILSGILGTVVGGKFLETWYPQSGMVSSCSQYLWLWEQQDVYLHSCQEAWQSLFLSLLLASFFFLPLRCGPVNFVTLQSVTPVLRPLSMAISTVLIHIFGDVPSAPIVGAFQDWIQNWQMTALGITCIFFLIAAIWASGNQFHKLQWHRNPTRLNNSEFSIMSSNRREDPITCMHLILHKSQEIGLGDHETYKKEVLTPTPQEGQILCQLHKIPQDIDRYKALPHVLVNFF</sequence>
<evidence type="ECO:0000256" key="2">
    <source>
        <dbReference type="ARBA" id="ARBA00022448"/>
    </source>
</evidence>
<accession>A0ABP1AEP3</accession>
<dbReference type="Proteomes" id="UP001497522">
    <property type="component" value="Chromosome 11"/>
</dbReference>
<keyword evidence="3 6" id="KW-0812">Transmembrane</keyword>
<proteinExistence type="predicted"/>
<comment type="subcellular location">
    <subcellularLocation>
        <location evidence="1">Membrane</location>
        <topology evidence="1">Multi-pass membrane protein</topology>
    </subcellularLocation>
</comment>
<feature type="transmembrane region" description="Helical" evidence="6">
    <location>
        <begin position="200"/>
        <end position="218"/>
    </location>
</feature>